<keyword evidence="2" id="KW-0449">Lipoprotein</keyword>
<evidence type="ECO:0000313" key="3">
    <source>
        <dbReference type="Proteomes" id="UP000198432"/>
    </source>
</evidence>
<dbReference type="RefSeq" id="WP_089320938.1">
    <property type="nucleotide sequence ID" value="NZ_FZOQ01000022.1"/>
</dbReference>
<dbReference type="EMBL" id="FZOQ01000022">
    <property type="protein sequence ID" value="SNT06141.1"/>
    <property type="molecule type" value="Genomic_DNA"/>
</dbReference>
<evidence type="ECO:0000256" key="1">
    <source>
        <dbReference type="SAM" id="Coils"/>
    </source>
</evidence>
<feature type="coiled-coil region" evidence="1">
    <location>
        <begin position="89"/>
        <end position="116"/>
    </location>
</feature>
<dbReference type="Proteomes" id="UP000198432">
    <property type="component" value="Unassembled WGS sequence"/>
</dbReference>
<dbReference type="Pfam" id="PF25594">
    <property type="entry name" value="GldB_lipo"/>
    <property type="match status" value="1"/>
</dbReference>
<dbReference type="PROSITE" id="PS51257">
    <property type="entry name" value="PROKAR_LIPOPROTEIN"/>
    <property type="match status" value="1"/>
</dbReference>
<protein>
    <submittedName>
        <fullName evidence="2">Gliding motility-associated lipoprotein GldB</fullName>
    </submittedName>
</protein>
<dbReference type="NCBIfam" id="TIGR03514">
    <property type="entry name" value="GldB_lipo"/>
    <property type="match status" value="1"/>
</dbReference>
<organism evidence="2 3">
    <name type="scientific">Pontibacter ummariensis</name>
    <dbReference type="NCBI Taxonomy" id="1610492"/>
    <lineage>
        <taxon>Bacteria</taxon>
        <taxon>Pseudomonadati</taxon>
        <taxon>Bacteroidota</taxon>
        <taxon>Cytophagia</taxon>
        <taxon>Cytophagales</taxon>
        <taxon>Hymenobacteraceae</taxon>
        <taxon>Pontibacter</taxon>
    </lineage>
</organism>
<reference evidence="3" key="1">
    <citation type="submission" date="2017-06" db="EMBL/GenBank/DDBJ databases">
        <authorList>
            <person name="Varghese N."/>
            <person name="Submissions S."/>
        </authorList>
    </citation>
    <scope>NUCLEOTIDE SEQUENCE [LARGE SCALE GENOMIC DNA]</scope>
    <source>
        <strain evidence="3">NKM1</strain>
    </source>
</reference>
<evidence type="ECO:0000313" key="2">
    <source>
        <dbReference type="EMBL" id="SNT06141.1"/>
    </source>
</evidence>
<proteinExistence type="predicted"/>
<accession>A0A239JJT3</accession>
<dbReference type="OrthoDB" id="976022at2"/>
<gene>
    <name evidence="2" type="ORF">SAMN06296052_12244</name>
</gene>
<name>A0A239JJT3_9BACT</name>
<dbReference type="AlphaFoldDB" id="A0A239JJT3"/>
<keyword evidence="3" id="KW-1185">Reference proteome</keyword>
<dbReference type="InterPro" id="IPR019853">
    <property type="entry name" value="GldB-like"/>
</dbReference>
<sequence>MYYRLFLLVTLLFAFGCGNESCELPEEIAEVPVDVEVQRMEVPFFAADSKQEIAAFLAANPLFAERYLQLSGEVSDSAAITPLYELATNEALDSLVQQAVERFEEMEQEEQILENAFKVIKYHYPDYHVPEVKTFVTGLGTLGNDLFISDSLIVFGLDYFIGKNAKYRPQVYEYILERYDREYMVPAAMLLLSNRFNQVNNADRTLLGEMISAGKAYYFVQSVLPCAPDSLIIGYSEQEIADIFHNEGRIWAHFIEKELLYEKSPFLVNKYIGERPNTPEIDASAPGRLGTWVGWQIVRKYMERNPEVTLPELMAETDYRKIFNESRYKPEKR</sequence>
<keyword evidence="1" id="KW-0175">Coiled coil</keyword>